<dbReference type="PANTHER" id="PTHR33569:SF1">
    <property type="entry name" value="UREASE"/>
    <property type="match status" value="1"/>
</dbReference>
<dbReference type="GO" id="GO:0005737">
    <property type="term" value="C:cytoplasm"/>
    <property type="evidence" value="ECO:0007669"/>
    <property type="project" value="UniProtKB-SubCell"/>
</dbReference>
<keyword evidence="1 4" id="KW-0963">Cytoplasm</keyword>
<dbReference type="InterPro" id="IPR012010">
    <property type="entry name" value="Urease_gamma"/>
</dbReference>
<comment type="catalytic activity">
    <reaction evidence="3 4 5">
        <text>urea + 2 H2O + H(+) = hydrogencarbonate + 2 NH4(+)</text>
        <dbReference type="Rhea" id="RHEA:20557"/>
        <dbReference type="ChEBI" id="CHEBI:15377"/>
        <dbReference type="ChEBI" id="CHEBI:15378"/>
        <dbReference type="ChEBI" id="CHEBI:16199"/>
        <dbReference type="ChEBI" id="CHEBI:17544"/>
        <dbReference type="ChEBI" id="CHEBI:28938"/>
        <dbReference type="EC" id="3.5.1.5"/>
    </reaction>
</comment>
<evidence type="ECO:0000313" key="6">
    <source>
        <dbReference type="EMBL" id="AGI69624.1"/>
    </source>
</evidence>
<gene>
    <name evidence="4 6" type="primary">ureA</name>
    <name evidence="6" type="ORF">OAN307_c42270</name>
</gene>
<comment type="pathway">
    <text evidence="4">Nitrogen metabolism; urea degradation; CO(2) and NH(3) from urea (urease route): step 1/1.</text>
</comment>
<dbReference type="EMBL" id="CP003740">
    <property type="protein sequence ID" value="AGI69624.1"/>
    <property type="molecule type" value="Genomic_DNA"/>
</dbReference>
<dbReference type="GO" id="GO:0043419">
    <property type="term" value="P:urea catabolic process"/>
    <property type="evidence" value="ECO:0007669"/>
    <property type="project" value="UniProtKB-UniRule"/>
</dbReference>
<evidence type="ECO:0000256" key="4">
    <source>
        <dbReference type="HAMAP-Rule" id="MF_00739"/>
    </source>
</evidence>
<dbReference type="Gene3D" id="3.30.280.10">
    <property type="entry name" value="Urease, gamma-like subunit"/>
    <property type="match status" value="1"/>
</dbReference>
<dbReference type="Proteomes" id="UP000005307">
    <property type="component" value="Chromosome"/>
</dbReference>
<dbReference type="SUPFAM" id="SSF54111">
    <property type="entry name" value="Urease, gamma-subunit"/>
    <property type="match status" value="1"/>
</dbReference>
<dbReference type="EC" id="3.5.1.5" evidence="4 5"/>
<dbReference type="PANTHER" id="PTHR33569">
    <property type="entry name" value="UREASE"/>
    <property type="match status" value="1"/>
</dbReference>
<dbReference type="CDD" id="cd00390">
    <property type="entry name" value="Urease_gamma"/>
    <property type="match status" value="1"/>
</dbReference>
<organism evidence="6 7">
    <name type="scientific">Octadecabacter antarcticus 307</name>
    <dbReference type="NCBI Taxonomy" id="391626"/>
    <lineage>
        <taxon>Bacteria</taxon>
        <taxon>Pseudomonadati</taxon>
        <taxon>Pseudomonadota</taxon>
        <taxon>Alphaproteobacteria</taxon>
        <taxon>Rhodobacterales</taxon>
        <taxon>Roseobacteraceae</taxon>
        <taxon>Octadecabacter</taxon>
    </lineage>
</organism>
<proteinExistence type="inferred from homology"/>
<dbReference type="NCBIfam" id="TIGR00193">
    <property type="entry name" value="urease_gam"/>
    <property type="match status" value="1"/>
</dbReference>
<dbReference type="Pfam" id="PF00547">
    <property type="entry name" value="Urease_gamma"/>
    <property type="match status" value="1"/>
</dbReference>
<dbReference type="AlphaFoldDB" id="M9RAF0"/>
<evidence type="ECO:0000256" key="1">
    <source>
        <dbReference type="ARBA" id="ARBA00022490"/>
    </source>
</evidence>
<evidence type="ECO:0000256" key="5">
    <source>
        <dbReference type="RuleBase" id="RU003850"/>
    </source>
</evidence>
<dbReference type="KEGG" id="oat:OAN307_c42270"/>
<keyword evidence="7" id="KW-1185">Reference proteome</keyword>
<protein>
    <recommendedName>
        <fullName evidence="4 5">Urease subunit gamma</fullName>
        <ecNumber evidence="4 5">3.5.1.5</ecNumber>
    </recommendedName>
    <alternativeName>
        <fullName evidence="4">Urea amidohydrolase subunit gamma</fullName>
    </alternativeName>
</protein>
<dbReference type="eggNOG" id="COG0831">
    <property type="taxonomic scope" value="Bacteria"/>
</dbReference>
<dbReference type="GO" id="GO:0009039">
    <property type="term" value="F:urease activity"/>
    <property type="evidence" value="ECO:0007669"/>
    <property type="project" value="UniProtKB-UniRule"/>
</dbReference>
<dbReference type="OrthoDB" id="9797217at2"/>
<dbReference type="InterPro" id="IPR036463">
    <property type="entry name" value="Urease_gamma_sf"/>
</dbReference>
<comment type="subcellular location">
    <subcellularLocation>
        <location evidence="4 5">Cytoplasm</location>
    </subcellularLocation>
</comment>
<comment type="similarity">
    <text evidence="4 5">Belongs to the urease gamma subunit family.</text>
</comment>
<dbReference type="HOGENOM" id="CLU_145825_1_0_5"/>
<reference evidence="6 7" key="1">
    <citation type="journal article" date="2013" name="PLoS ONE">
        <title>Poles Apart: Arctic and Antarctic Octadecabacter strains Share High Genome Plasticity and a New Type of Xanthorhodopsin.</title>
        <authorList>
            <person name="Vollmers J."/>
            <person name="Voget S."/>
            <person name="Dietrich S."/>
            <person name="Gollnow K."/>
            <person name="Smits M."/>
            <person name="Meyer K."/>
            <person name="Brinkhoff T."/>
            <person name="Simon M."/>
            <person name="Daniel R."/>
        </authorList>
    </citation>
    <scope>NUCLEOTIDE SEQUENCE [LARGE SCALE GENOMIC DNA]</scope>
    <source>
        <strain evidence="6 7">307</strain>
    </source>
</reference>
<dbReference type="InterPro" id="IPR002026">
    <property type="entry name" value="Urease_gamma/gamma-beta_su"/>
</dbReference>
<dbReference type="NCBIfam" id="NF009712">
    <property type="entry name" value="PRK13241.1"/>
    <property type="match status" value="1"/>
</dbReference>
<dbReference type="RefSeq" id="WP_015501545.1">
    <property type="nucleotide sequence ID" value="NC_020911.1"/>
</dbReference>
<accession>M9RAF0</accession>
<name>M9RAF0_9RHOB</name>
<dbReference type="PIRSF" id="PIRSF001223">
    <property type="entry name" value="Urease_gamma"/>
    <property type="match status" value="1"/>
</dbReference>
<keyword evidence="2 4" id="KW-0378">Hydrolase</keyword>
<dbReference type="STRING" id="391626.OAN307_c42270"/>
<dbReference type="GO" id="GO:0016151">
    <property type="term" value="F:nickel cation binding"/>
    <property type="evidence" value="ECO:0007669"/>
    <property type="project" value="InterPro"/>
</dbReference>
<evidence type="ECO:0000313" key="7">
    <source>
        <dbReference type="Proteomes" id="UP000005307"/>
    </source>
</evidence>
<sequence>MQLSPREKDKLLISMAAEVARKRLARGVKLNHPEAIALITDAVVEGARDGRSVADMMEAGAHVITREQCMEGISEMIHDIQVEATFPDGTKLVTVHNPIR</sequence>
<evidence type="ECO:0000256" key="2">
    <source>
        <dbReference type="ARBA" id="ARBA00022801"/>
    </source>
</evidence>
<evidence type="ECO:0000256" key="3">
    <source>
        <dbReference type="ARBA" id="ARBA00047778"/>
    </source>
</evidence>
<dbReference type="InterPro" id="IPR050069">
    <property type="entry name" value="Urease_subunit"/>
</dbReference>
<dbReference type="HAMAP" id="MF_00739">
    <property type="entry name" value="Urease_gamma"/>
    <property type="match status" value="1"/>
</dbReference>
<comment type="subunit">
    <text evidence="4">Heterotrimer of UreA (gamma), UreB (beta) and UreC (alpha) subunits. Three heterotrimers associate to form the active enzyme.</text>
</comment>
<dbReference type="UniPathway" id="UPA00258">
    <property type="reaction ID" value="UER00370"/>
</dbReference>